<organism evidence="1 2">
    <name type="scientific">Neisseria iguanae</name>
    <dbReference type="NCBI Taxonomy" id="90242"/>
    <lineage>
        <taxon>Bacteria</taxon>
        <taxon>Pseudomonadati</taxon>
        <taxon>Pseudomonadota</taxon>
        <taxon>Betaproteobacteria</taxon>
        <taxon>Neisseriales</taxon>
        <taxon>Neisseriaceae</taxon>
        <taxon>Neisseria</taxon>
    </lineage>
</organism>
<protein>
    <recommendedName>
        <fullName evidence="3">Transposase</fullName>
    </recommendedName>
</protein>
<name>A0A2P7TX40_9NEIS</name>
<comment type="caution">
    <text evidence="1">The sequence shown here is derived from an EMBL/GenBank/DDBJ whole genome shotgun (WGS) entry which is preliminary data.</text>
</comment>
<accession>A0A2P7TX40</accession>
<feature type="non-terminal residue" evidence="1">
    <location>
        <position position="110"/>
    </location>
</feature>
<proteinExistence type="predicted"/>
<evidence type="ECO:0008006" key="3">
    <source>
        <dbReference type="Google" id="ProtNLM"/>
    </source>
</evidence>
<evidence type="ECO:0000313" key="1">
    <source>
        <dbReference type="EMBL" id="PSJ79312.1"/>
    </source>
</evidence>
<sequence length="110" mass="12075">MKIKILGAEADWQSCQTAKMKITNYKLTKNVQRKLLRFFIPEVMARAAVDILGIRPGWAMLSYRKTRRVTACHLAQAAGGVFREAPPGRTGVISAVGVKVNAGVRHLKAA</sequence>
<dbReference type="EMBL" id="PXYY01000132">
    <property type="protein sequence ID" value="PSJ79312.1"/>
    <property type="molecule type" value="Genomic_DNA"/>
</dbReference>
<reference evidence="1 2" key="1">
    <citation type="submission" date="2018-03" db="EMBL/GenBank/DDBJ databases">
        <title>Neisseria weixii sp. nov., isolated from the intestinal contents of Tibetan Plateau pika (Ochotona curzoniae) in Yushu, Qinghai Province, China.</title>
        <authorList>
            <person name="Gui Z."/>
        </authorList>
    </citation>
    <scope>NUCLEOTIDE SEQUENCE [LARGE SCALE GENOMIC DNA]</scope>
    <source>
        <strain evidence="1 2">ATCC 51483</strain>
    </source>
</reference>
<dbReference type="AlphaFoldDB" id="A0A2P7TX40"/>
<evidence type="ECO:0000313" key="2">
    <source>
        <dbReference type="Proteomes" id="UP000241868"/>
    </source>
</evidence>
<keyword evidence="2" id="KW-1185">Reference proteome</keyword>
<gene>
    <name evidence="1" type="ORF">C7N83_13020</name>
</gene>
<dbReference type="Proteomes" id="UP000241868">
    <property type="component" value="Unassembled WGS sequence"/>
</dbReference>